<dbReference type="Pfam" id="PF01497">
    <property type="entry name" value="Peripla_BP_2"/>
    <property type="match status" value="1"/>
</dbReference>
<keyword evidence="2" id="KW-0732">Signal</keyword>
<comment type="caution">
    <text evidence="4">The sequence shown here is derived from an EMBL/GenBank/DDBJ whole genome shotgun (WGS) entry which is preliminary data.</text>
</comment>
<dbReference type="RefSeq" id="WP_165401539.1">
    <property type="nucleotide sequence ID" value="NZ_SGWQ01000013.1"/>
</dbReference>
<dbReference type="AlphaFoldDB" id="A0A4V2ERK4"/>
<dbReference type="PROSITE" id="PS50983">
    <property type="entry name" value="FE_B12_PBP"/>
    <property type="match status" value="1"/>
</dbReference>
<name>A0A4V2ERK4_9PSEU</name>
<proteinExistence type="inferred from homology"/>
<evidence type="ECO:0000256" key="2">
    <source>
        <dbReference type="SAM" id="SignalP"/>
    </source>
</evidence>
<dbReference type="EMBL" id="SGWQ01000013">
    <property type="protein sequence ID" value="RZS32259.1"/>
    <property type="molecule type" value="Genomic_DNA"/>
</dbReference>
<feature type="chain" id="PRO_5039398731" evidence="2">
    <location>
        <begin position="20"/>
        <end position="328"/>
    </location>
</feature>
<sequence length="328" mass="35544">MSRRGFALVPVLALVVATAGCVDTNQAEARGGVLIENCGTSIRVEHPPARAVAADQETTEILLALGLRDRIAGTALQIGPVAPEFRADYERLRLLNPKNLTAEQLRAANPDFVASAVTSDFSRDGVGTRQELAELGVASYASAVDCPQFLPDTTPFDRLLVDYDNYGKIFGVADRAAELTRRQRKVIADAQSASAARRTQPRVVYLYSVYNDGLPYVAGNSGMPQDMSRILRAPNAFEDLGGDWAEVGWEEIAARNPSVIVLADLPDRGLRGDKAAQKIEILREHPVISQLTAVRENRFITVPGLELDPTVGSVNALREIKDGLQRLG</sequence>
<dbReference type="Gene3D" id="3.40.50.1980">
    <property type="entry name" value="Nitrogenase molybdenum iron protein domain"/>
    <property type="match status" value="2"/>
</dbReference>
<protein>
    <submittedName>
        <fullName evidence="4">Iron complex transport system substrate-binding protein</fullName>
    </submittedName>
</protein>
<gene>
    <name evidence="4" type="ORF">EV193_113103</name>
</gene>
<dbReference type="InterPro" id="IPR002491">
    <property type="entry name" value="ABC_transptr_periplasmic_BD"/>
</dbReference>
<evidence type="ECO:0000313" key="5">
    <source>
        <dbReference type="Proteomes" id="UP000294257"/>
    </source>
</evidence>
<organism evidence="4 5">
    <name type="scientific">Herbihabitans rhizosphaerae</name>
    <dbReference type="NCBI Taxonomy" id="1872711"/>
    <lineage>
        <taxon>Bacteria</taxon>
        <taxon>Bacillati</taxon>
        <taxon>Actinomycetota</taxon>
        <taxon>Actinomycetes</taxon>
        <taxon>Pseudonocardiales</taxon>
        <taxon>Pseudonocardiaceae</taxon>
        <taxon>Herbihabitans</taxon>
    </lineage>
</organism>
<feature type="signal peptide" evidence="2">
    <location>
        <begin position="1"/>
        <end position="19"/>
    </location>
</feature>
<keyword evidence="5" id="KW-1185">Reference proteome</keyword>
<reference evidence="4 5" key="1">
    <citation type="submission" date="2019-02" db="EMBL/GenBank/DDBJ databases">
        <title>Genomic Encyclopedia of Type Strains, Phase IV (KMG-IV): sequencing the most valuable type-strain genomes for metagenomic binning, comparative biology and taxonomic classification.</title>
        <authorList>
            <person name="Goeker M."/>
        </authorList>
    </citation>
    <scope>NUCLEOTIDE SEQUENCE [LARGE SCALE GENOMIC DNA]</scope>
    <source>
        <strain evidence="4 5">DSM 101727</strain>
    </source>
</reference>
<evidence type="ECO:0000259" key="3">
    <source>
        <dbReference type="PROSITE" id="PS50983"/>
    </source>
</evidence>
<evidence type="ECO:0000256" key="1">
    <source>
        <dbReference type="ARBA" id="ARBA00008814"/>
    </source>
</evidence>
<dbReference type="SUPFAM" id="SSF53807">
    <property type="entry name" value="Helical backbone' metal receptor"/>
    <property type="match status" value="1"/>
</dbReference>
<comment type="similarity">
    <text evidence="1">Belongs to the bacterial solute-binding protein 8 family.</text>
</comment>
<dbReference type="PANTHER" id="PTHR30535">
    <property type="entry name" value="VITAMIN B12-BINDING PROTEIN"/>
    <property type="match status" value="1"/>
</dbReference>
<dbReference type="PANTHER" id="PTHR30535:SF7">
    <property type="entry name" value="IRON(III) DICITRATE-BINDING PROTEIN"/>
    <property type="match status" value="1"/>
</dbReference>
<evidence type="ECO:0000313" key="4">
    <source>
        <dbReference type="EMBL" id="RZS32259.1"/>
    </source>
</evidence>
<accession>A0A4V2ERK4</accession>
<feature type="domain" description="Fe/B12 periplasmic-binding" evidence="3">
    <location>
        <begin position="50"/>
        <end position="328"/>
    </location>
</feature>
<dbReference type="Proteomes" id="UP000294257">
    <property type="component" value="Unassembled WGS sequence"/>
</dbReference>
<dbReference type="PROSITE" id="PS51257">
    <property type="entry name" value="PROKAR_LIPOPROTEIN"/>
    <property type="match status" value="1"/>
</dbReference>
<dbReference type="InterPro" id="IPR050902">
    <property type="entry name" value="ABC_Transporter_SBP"/>
</dbReference>